<organism evidence="4 5">
    <name type="scientific">Oryzomonas japonica</name>
    <dbReference type="NCBI Taxonomy" id="2603858"/>
    <lineage>
        <taxon>Bacteria</taxon>
        <taxon>Pseudomonadati</taxon>
        <taxon>Thermodesulfobacteriota</taxon>
        <taxon>Desulfuromonadia</taxon>
        <taxon>Geobacterales</taxon>
        <taxon>Geobacteraceae</taxon>
        <taxon>Oryzomonas</taxon>
    </lineage>
</organism>
<evidence type="ECO:0000259" key="3">
    <source>
        <dbReference type="Pfam" id="PF25917"/>
    </source>
</evidence>
<evidence type="ECO:0000256" key="2">
    <source>
        <dbReference type="ARBA" id="ARBA00023054"/>
    </source>
</evidence>
<dbReference type="Gene3D" id="2.40.50.100">
    <property type="match status" value="2"/>
</dbReference>
<name>A0A7J4ZR99_9BACT</name>
<evidence type="ECO:0000313" key="5">
    <source>
        <dbReference type="Proteomes" id="UP000420562"/>
    </source>
</evidence>
<protein>
    <submittedName>
        <fullName evidence="4">Biotin/lipoyl-binding protein</fullName>
    </submittedName>
</protein>
<evidence type="ECO:0000313" key="4">
    <source>
        <dbReference type="EMBL" id="KAB0665616.1"/>
    </source>
</evidence>
<feature type="domain" description="Multidrug resistance protein MdtA-like barrel-sandwich hybrid" evidence="3">
    <location>
        <begin position="61"/>
        <end position="246"/>
    </location>
</feature>
<dbReference type="Pfam" id="PF25917">
    <property type="entry name" value="BSH_RND"/>
    <property type="match status" value="1"/>
</dbReference>
<dbReference type="Proteomes" id="UP000420562">
    <property type="component" value="Unassembled WGS sequence"/>
</dbReference>
<accession>A0A7J4ZR99</accession>
<reference evidence="4 5" key="1">
    <citation type="submission" date="2019-09" db="EMBL/GenBank/DDBJ databases">
        <title>Geobacter sp. Red96, a novel strain isolated from paddy soil.</title>
        <authorList>
            <person name="Xu Z."/>
            <person name="Masuda Y."/>
            <person name="Itoh H."/>
            <person name="Senoo K."/>
        </authorList>
    </citation>
    <scope>NUCLEOTIDE SEQUENCE [LARGE SCALE GENOMIC DNA]</scope>
    <source>
        <strain evidence="4 5">Red96</strain>
    </source>
</reference>
<comment type="subcellular location">
    <subcellularLocation>
        <location evidence="1">Cell envelope</location>
    </subcellularLocation>
</comment>
<gene>
    <name evidence="4" type="ORF">F6V25_07795</name>
</gene>
<keyword evidence="2" id="KW-0175">Coiled coil</keyword>
<evidence type="ECO:0000256" key="1">
    <source>
        <dbReference type="ARBA" id="ARBA00004196"/>
    </source>
</evidence>
<dbReference type="InterPro" id="IPR050465">
    <property type="entry name" value="UPF0194_transport"/>
</dbReference>
<dbReference type="AlphaFoldDB" id="A0A7J4ZR99"/>
<dbReference type="SUPFAM" id="SSF111369">
    <property type="entry name" value="HlyD-like secretion proteins"/>
    <property type="match status" value="1"/>
</dbReference>
<dbReference type="GO" id="GO:0030313">
    <property type="term" value="C:cell envelope"/>
    <property type="evidence" value="ECO:0007669"/>
    <property type="project" value="UniProtKB-SubCell"/>
</dbReference>
<dbReference type="PANTHER" id="PTHR32347:SF23">
    <property type="entry name" value="BLL5650 PROTEIN"/>
    <property type="match status" value="1"/>
</dbReference>
<dbReference type="RefSeq" id="WP_151128057.1">
    <property type="nucleotide sequence ID" value="NZ_VZQZ01000004.1"/>
</dbReference>
<comment type="caution">
    <text evidence="4">The sequence shown here is derived from an EMBL/GenBank/DDBJ whole genome shotgun (WGS) entry which is preliminary data.</text>
</comment>
<dbReference type="InterPro" id="IPR058625">
    <property type="entry name" value="MdtA-like_BSH"/>
</dbReference>
<proteinExistence type="predicted"/>
<dbReference type="PANTHER" id="PTHR32347">
    <property type="entry name" value="EFFLUX SYSTEM COMPONENT YKNX-RELATED"/>
    <property type="match status" value="1"/>
</dbReference>
<sequence length="361" mass="39366">MRNRVIFILAVIGLVAGLVSAYLFGIEKKPQPPAFTPASNPYGAGIYANGIIESYQTNGENITIYPEVAGTVAKIMVAEGQGVTRGMPLLMIDDTVQRATTAQQEAQASAARALLEELRAQPRKETLQVAQAQVEYAAAGLKNAQDQFDKQRSAYRLDPGSVSRDALDNAENAVVVARTNLGVVRRQYDLTKAGAWVYDIRNQERQYEASTKAYLASRALLDKYVVKAPANGVILSINAAAGGYVSPQGAYDSYTQALGPVIVMGGAQGYLGVRCYIDEILVHRLPQPGRIAAKMFIRGTDVNIPLEYVRIQPYISPKIQLSNQRTERVDVRVLPVLFRFAKPKDTALYPGQLVDVYIGGK</sequence>
<dbReference type="Gene3D" id="1.10.287.470">
    <property type="entry name" value="Helix hairpin bin"/>
    <property type="match status" value="2"/>
</dbReference>
<keyword evidence="5" id="KW-1185">Reference proteome</keyword>
<dbReference type="EMBL" id="VZQZ01000004">
    <property type="protein sequence ID" value="KAB0665616.1"/>
    <property type="molecule type" value="Genomic_DNA"/>
</dbReference>